<dbReference type="Proteomes" id="UP000091857">
    <property type="component" value="Chromosome 16"/>
</dbReference>
<keyword evidence="3" id="KW-0175">Coiled coil</keyword>
<evidence type="ECO:0000256" key="1">
    <source>
        <dbReference type="ARBA" id="ARBA00004123"/>
    </source>
</evidence>
<dbReference type="STRING" id="3983.A0A2C9U8K6"/>
<name>A0A2C9U8K6_MANES</name>
<dbReference type="InterPro" id="IPR054502">
    <property type="entry name" value="bHLH-TF_ACT-like_plant"/>
</dbReference>
<evidence type="ECO:0000259" key="4">
    <source>
        <dbReference type="Pfam" id="PF22754"/>
    </source>
</evidence>
<dbReference type="AlphaFoldDB" id="A0A2C9U8K6"/>
<dbReference type="GO" id="GO:0003700">
    <property type="term" value="F:DNA-binding transcription factor activity"/>
    <property type="evidence" value="ECO:0000318"/>
    <property type="project" value="GO_Central"/>
</dbReference>
<evidence type="ECO:0000313" key="5">
    <source>
        <dbReference type="EMBL" id="OAY26323.1"/>
    </source>
</evidence>
<dbReference type="EMBL" id="CM004402">
    <property type="protein sequence ID" value="OAY26323.1"/>
    <property type="molecule type" value="Genomic_DNA"/>
</dbReference>
<protein>
    <recommendedName>
        <fullName evidence="4">Plant bHLH transcription factor ACT-like domain-containing protein</fullName>
    </recommendedName>
</protein>
<evidence type="ECO:0000256" key="3">
    <source>
        <dbReference type="SAM" id="Coils"/>
    </source>
</evidence>
<dbReference type="PANTHER" id="PTHR31945:SF27">
    <property type="entry name" value="TRANSCRIPTION FACTOR BHLH35-LIKE PROTEIN"/>
    <property type="match status" value="1"/>
</dbReference>
<keyword evidence="2" id="KW-0539">Nucleus</keyword>
<comment type="subcellular location">
    <subcellularLocation>
        <location evidence="1">Nucleus</location>
    </subcellularLocation>
</comment>
<dbReference type="GO" id="GO:0005634">
    <property type="term" value="C:nucleus"/>
    <property type="evidence" value="ECO:0000318"/>
    <property type="project" value="GO_Central"/>
</dbReference>
<proteinExistence type="predicted"/>
<dbReference type="GO" id="GO:0043565">
    <property type="term" value="F:sequence-specific DNA binding"/>
    <property type="evidence" value="ECO:0000318"/>
    <property type="project" value="GO_Central"/>
</dbReference>
<evidence type="ECO:0000313" key="6">
    <source>
        <dbReference type="Proteomes" id="UP000091857"/>
    </source>
</evidence>
<feature type="domain" description="Plant bHLH transcription factor ACT-like" evidence="4">
    <location>
        <begin position="76"/>
        <end position="151"/>
    </location>
</feature>
<gene>
    <name evidence="5" type="ORF">MANES_16G038700v8</name>
</gene>
<dbReference type="GO" id="GO:0006355">
    <property type="term" value="P:regulation of DNA-templated transcription"/>
    <property type="evidence" value="ECO:0000318"/>
    <property type="project" value="GO_Central"/>
</dbReference>
<dbReference type="InterPro" id="IPR051358">
    <property type="entry name" value="TF_AMS/ICE1/BHLH6-like"/>
</dbReference>
<dbReference type="PANTHER" id="PTHR31945">
    <property type="entry name" value="TRANSCRIPTION FACTOR SCREAM2-RELATED"/>
    <property type="match status" value="1"/>
</dbReference>
<accession>A0A2C9U8K6</accession>
<comment type="caution">
    <text evidence="5">The sequence shown here is derived from an EMBL/GenBank/DDBJ whole genome shotgun (WGS) entry which is preliminary data.</text>
</comment>
<feature type="coiled-coil region" evidence="3">
    <location>
        <begin position="40"/>
        <end position="67"/>
    </location>
</feature>
<keyword evidence="6" id="KW-1185">Reference proteome</keyword>
<reference evidence="6" key="1">
    <citation type="journal article" date="2016" name="Nat. Biotechnol.">
        <title>Sequencing wild and cultivated cassava and related species reveals extensive interspecific hybridization and genetic diversity.</title>
        <authorList>
            <person name="Bredeson J.V."/>
            <person name="Lyons J.B."/>
            <person name="Prochnik S.E."/>
            <person name="Wu G.A."/>
            <person name="Ha C.M."/>
            <person name="Edsinger-Gonzales E."/>
            <person name="Grimwood J."/>
            <person name="Schmutz J."/>
            <person name="Rabbi I.Y."/>
            <person name="Egesi C."/>
            <person name="Nauluvula P."/>
            <person name="Lebot V."/>
            <person name="Ndunguru J."/>
            <person name="Mkamilo G."/>
            <person name="Bart R.S."/>
            <person name="Setter T.L."/>
            <person name="Gleadow R.M."/>
            <person name="Kulakow P."/>
            <person name="Ferguson M.E."/>
            <person name="Rounsley S."/>
            <person name="Rokhsar D.S."/>
        </authorList>
    </citation>
    <scope>NUCLEOTIDE SEQUENCE [LARGE SCALE GENOMIC DNA]</scope>
    <source>
        <strain evidence="6">cv. AM560-2</strain>
    </source>
</reference>
<evidence type="ECO:0000256" key="2">
    <source>
        <dbReference type="ARBA" id="ARBA00023242"/>
    </source>
</evidence>
<dbReference type="Pfam" id="PF22754">
    <property type="entry name" value="bHLH-TF_ACT-like_plant"/>
    <property type="match status" value="1"/>
</dbReference>
<sequence length="168" mass="19535">MVCRLQKRIALRRKLHILRKLTLSNSMKRRSIIADAVLYIYKLKLKLEEIQRELSILEAIKREYLSMLKQIKHLPKVKVEKAGKGFLVKVICDKGRDNLVPILEVFEEMGLLVLHAKVSCNVYFHMETIVVAEEEDDLDVKNVTQAVLKAIVKHVERADRSINFNLMD</sequence>
<dbReference type="OrthoDB" id="1057417at2759"/>
<organism evidence="5 6">
    <name type="scientific">Manihot esculenta</name>
    <name type="common">Cassava</name>
    <name type="synonym">Jatropha manihot</name>
    <dbReference type="NCBI Taxonomy" id="3983"/>
    <lineage>
        <taxon>Eukaryota</taxon>
        <taxon>Viridiplantae</taxon>
        <taxon>Streptophyta</taxon>
        <taxon>Embryophyta</taxon>
        <taxon>Tracheophyta</taxon>
        <taxon>Spermatophyta</taxon>
        <taxon>Magnoliopsida</taxon>
        <taxon>eudicotyledons</taxon>
        <taxon>Gunneridae</taxon>
        <taxon>Pentapetalae</taxon>
        <taxon>rosids</taxon>
        <taxon>fabids</taxon>
        <taxon>Malpighiales</taxon>
        <taxon>Euphorbiaceae</taxon>
        <taxon>Crotonoideae</taxon>
        <taxon>Manihoteae</taxon>
        <taxon>Manihot</taxon>
    </lineage>
</organism>
<dbReference type="Gramene" id="Manes.16G038700.1.v8.1">
    <property type="protein sequence ID" value="Manes.16G038700.1.v8.1.CDS"/>
    <property type="gene ID" value="Manes.16G038700.v8.1"/>
</dbReference>